<dbReference type="SUPFAM" id="SSF160443">
    <property type="entry name" value="SMR domain-like"/>
    <property type="match status" value="1"/>
</dbReference>
<dbReference type="Proteomes" id="UP001268683">
    <property type="component" value="Chromosome"/>
</dbReference>
<dbReference type="EMBL" id="CP123872">
    <property type="protein sequence ID" value="WND03704.1"/>
    <property type="molecule type" value="Genomic_DNA"/>
</dbReference>
<evidence type="ECO:0000259" key="1">
    <source>
        <dbReference type="PROSITE" id="PS50828"/>
    </source>
</evidence>
<dbReference type="RefSeq" id="WP_310799557.1">
    <property type="nucleotide sequence ID" value="NZ_CP123872.1"/>
</dbReference>
<sequence length="195" mass="22127">MSRKKLSPEDDRLWQAVTNTVTPLEDRPEGADLPKRRFFEKSLDTTALPSEWYEGMAHPPKPMLDKHIKRQIKRKKRTIDRTLDLHGMNQDQAYTALKAAVENAVKSEIRTLIVVTGKGGRRWTQSESASLWSRKREEFDQFGGVLKRMVPLWLASQDLAPFVHSYSEASKDHGGAGALYVVLRSKPSGKRGGDR</sequence>
<gene>
    <name evidence="2" type="ORF">QGN29_04855</name>
</gene>
<dbReference type="InterPro" id="IPR036063">
    <property type="entry name" value="Smr_dom_sf"/>
</dbReference>
<dbReference type="Pfam" id="PF01713">
    <property type="entry name" value="Smr"/>
    <property type="match status" value="1"/>
</dbReference>
<keyword evidence="3" id="KW-1185">Reference proteome</keyword>
<protein>
    <submittedName>
        <fullName evidence="2">Smr/MutS family protein</fullName>
    </submittedName>
</protein>
<accession>A0AA52EK35</accession>
<dbReference type="PANTHER" id="PTHR35562:SF2">
    <property type="entry name" value="DNA ENDONUCLEASE SMRA-RELATED"/>
    <property type="match status" value="1"/>
</dbReference>
<dbReference type="Gene3D" id="3.30.1370.110">
    <property type="match status" value="1"/>
</dbReference>
<evidence type="ECO:0000313" key="3">
    <source>
        <dbReference type="Proteomes" id="UP001268683"/>
    </source>
</evidence>
<evidence type="ECO:0000313" key="2">
    <source>
        <dbReference type="EMBL" id="WND03704.1"/>
    </source>
</evidence>
<dbReference type="PROSITE" id="PS50828">
    <property type="entry name" value="SMR"/>
    <property type="match status" value="1"/>
</dbReference>
<dbReference type="AlphaFoldDB" id="A0AA52EK35"/>
<dbReference type="InterPro" id="IPR002625">
    <property type="entry name" value="Smr_dom"/>
</dbReference>
<proteinExistence type="predicted"/>
<name>A0AA52EK35_9PROT</name>
<feature type="domain" description="Smr" evidence="1">
    <location>
        <begin position="83"/>
        <end position="184"/>
    </location>
</feature>
<organism evidence="2 3">
    <name type="scientific">Temperatibacter marinus</name>
    <dbReference type="NCBI Taxonomy" id="1456591"/>
    <lineage>
        <taxon>Bacteria</taxon>
        <taxon>Pseudomonadati</taxon>
        <taxon>Pseudomonadota</taxon>
        <taxon>Alphaproteobacteria</taxon>
        <taxon>Kordiimonadales</taxon>
        <taxon>Temperatibacteraceae</taxon>
        <taxon>Temperatibacter</taxon>
    </lineage>
</organism>
<dbReference type="PANTHER" id="PTHR35562">
    <property type="entry name" value="DNA ENDONUCLEASE SMRA-RELATED"/>
    <property type="match status" value="1"/>
</dbReference>
<dbReference type="KEGG" id="tmk:QGN29_04855"/>
<reference evidence="2" key="1">
    <citation type="submission" date="2023-04" db="EMBL/GenBank/DDBJ databases">
        <title>Complete genome sequence of Temperatibacter marinus.</title>
        <authorList>
            <person name="Rong J.-C."/>
            <person name="Yi M.-L."/>
            <person name="Zhao Q."/>
        </authorList>
    </citation>
    <scope>NUCLEOTIDE SEQUENCE</scope>
    <source>
        <strain evidence="2">NBRC 110045</strain>
    </source>
</reference>